<gene>
    <name evidence="1" type="ORF">QBC36DRAFT_195354</name>
</gene>
<dbReference type="AlphaFoldDB" id="A0AAN6W0H2"/>
<proteinExistence type="predicted"/>
<comment type="caution">
    <text evidence="1">The sequence shown here is derived from an EMBL/GenBank/DDBJ whole genome shotgun (WGS) entry which is preliminary data.</text>
</comment>
<dbReference type="Proteomes" id="UP001302321">
    <property type="component" value="Unassembled WGS sequence"/>
</dbReference>
<accession>A0AAN6W0H2</accession>
<reference evidence="1" key="2">
    <citation type="submission" date="2023-05" db="EMBL/GenBank/DDBJ databases">
        <authorList>
            <consortium name="Lawrence Berkeley National Laboratory"/>
            <person name="Steindorff A."/>
            <person name="Hensen N."/>
            <person name="Bonometti L."/>
            <person name="Westerberg I."/>
            <person name="Brannstrom I.O."/>
            <person name="Guillou S."/>
            <person name="Cros-Aarteil S."/>
            <person name="Calhoun S."/>
            <person name="Haridas S."/>
            <person name="Kuo A."/>
            <person name="Mondo S."/>
            <person name="Pangilinan J."/>
            <person name="Riley R."/>
            <person name="Labutti K."/>
            <person name="Andreopoulos B."/>
            <person name="Lipzen A."/>
            <person name="Chen C."/>
            <person name="Yanf M."/>
            <person name="Daum C."/>
            <person name="Ng V."/>
            <person name="Clum A."/>
            <person name="Ohm R."/>
            <person name="Martin F."/>
            <person name="Silar P."/>
            <person name="Natvig D."/>
            <person name="Lalanne C."/>
            <person name="Gautier V."/>
            <person name="Ament-Velasquez S.L."/>
            <person name="Kruys A."/>
            <person name="Hutchinson M.I."/>
            <person name="Powell A.J."/>
            <person name="Barry K."/>
            <person name="Miller A.N."/>
            <person name="Grigoriev I.V."/>
            <person name="Debuchy R."/>
            <person name="Gladieux P."/>
            <person name="Thoren M.H."/>
            <person name="Johannesson H."/>
        </authorList>
    </citation>
    <scope>NUCLEOTIDE SEQUENCE</scope>
    <source>
        <strain evidence="1">CBS 892.96</strain>
    </source>
</reference>
<keyword evidence="2" id="KW-1185">Reference proteome</keyword>
<protein>
    <submittedName>
        <fullName evidence="1">Uncharacterized protein</fullName>
    </submittedName>
</protein>
<name>A0AAN6W0H2_9PEZI</name>
<evidence type="ECO:0000313" key="2">
    <source>
        <dbReference type="Proteomes" id="UP001302321"/>
    </source>
</evidence>
<reference evidence="1" key="1">
    <citation type="journal article" date="2023" name="Mol. Phylogenet. Evol.">
        <title>Genome-scale phylogeny and comparative genomics of the fungal order Sordariales.</title>
        <authorList>
            <person name="Hensen N."/>
            <person name="Bonometti L."/>
            <person name="Westerberg I."/>
            <person name="Brannstrom I.O."/>
            <person name="Guillou S."/>
            <person name="Cros-Aarteil S."/>
            <person name="Calhoun S."/>
            <person name="Haridas S."/>
            <person name="Kuo A."/>
            <person name="Mondo S."/>
            <person name="Pangilinan J."/>
            <person name="Riley R."/>
            <person name="LaButti K."/>
            <person name="Andreopoulos B."/>
            <person name="Lipzen A."/>
            <person name="Chen C."/>
            <person name="Yan M."/>
            <person name="Daum C."/>
            <person name="Ng V."/>
            <person name="Clum A."/>
            <person name="Steindorff A."/>
            <person name="Ohm R.A."/>
            <person name="Martin F."/>
            <person name="Silar P."/>
            <person name="Natvig D.O."/>
            <person name="Lalanne C."/>
            <person name="Gautier V."/>
            <person name="Ament-Velasquez S.L."/>
            <person name="Kruys A."/>
            <person name="Hutchinson M.I."/>
            <person name="Powell A.J."/>
            <person name="Barry K."/>
            <person name="Miller A.N."/>
            <person name="Grigoriev I.V."/>
            <person name="Debuchy R."/>
            <person name="Gladieux P."/>
            <person name="Hiltunen Thoren M."/>
            <person name="Johannesson H."/>
        </authorList>
    </citation>
    <scope>NUCLEOTIDE SEQUENCE</scope>
    <source>
        <strain evidence="1">CBS 892.96</strain>
    </source>
</reference>
<feature type="non-terminal residue" evidence="1">
    <location>
        <position position="1"/>
    </location>
</feature>
<organism evidence="1 2">
    <name type="scientific">Triangularia setosa</name>
    <dbReference type="NCBI Taxonomy" id="2587417"/>
    <lineage>
        <taxon>Eukaryota</taxon>
        <taxon>Fungi</taxon>
        <taxon>Dikarya</taxon>
        <taxon>Ascomycota</taxon>
        <taxon>Pezizomycotina</taxon>
        <taxon>Sordariomycetes</taxon>
        <taxon>Sordariomycetidae</taxon>
        <taxon>Sordariales</taxon>
        <taxon>Podosporaceae</taxon>
        <taxon>Triangularia</taxon>
    </lineage>
</organism>
<sequence length="209" mass="24117">LPMSSGCRFTLTQNLYAESVSTMRLAKSMNLELSSVNYVRKIIDNKNIMSEGGKLSFYTSHTYPHTSKYFSISALKGVDRAIWQCFRTMGCKVLLRPVLTNYNENADKDLEVHACGRELSYRKGQERAIQSHYRFQYLLKEWGIDDIKYDEAEWVNGFDDKHRDKQITYMAYENQASLATEYSYCTIIVEAPKIDHQLGTGARVALDDF</sequence>
<evidence type="ECO:0000313" key="1">
    <source>
        <dbReference type="EMBL" id="KAK4173133.1"/>
    </source>
</evidence>
<dbReference type="EMBL" id="MU866366">
    <property type="protein sequence ID" value="KAK4173133.1"/>
    <property type="molecule type" value="Genomic_DNA"/>
</dbReference>